<evidence type="ECO:0000313" key="3">
    <source>
        <dbReference type="EMBL" id="OQU87336.1"/>
    </source>
</evidence>
<dbReference type="AlphaFoldDB" id="A0A1W0VYX2"/>
<gene>
    <name evidence="3" type="ORF">SORBI_3003G258300</name>
</gene>
<organism evidence="3 4">
    <name type="scientific">Sorghum bicolor</name>
    <name type="common">Sorghum</name>
    <name type="synonym">Sorghum vulgare</name>
    <dbReference type="NCBI Taxonomy" id="4558"/>
    <lineage>
        <taxon>Eukaryota</taxon>
        <taxon>Viridiplantae</taxon>
        <taxon>Streptophyta</taxon>
        <taxon>Embryophyta</taxon>
        <taxon>Tracheophyta</taxon>
        <taxon>Spermatophyta</taxon>
        <taxon>Magnoliopsida</taxon>
        <taxon>Liliopsida</taxon>
        <taxon>Poales</taxon>
        <taxon>Poaceae</taxon>
        <taxon>PACMAD clade</taxon>
        <taxon>Panicoideae</taxon>
        <taxon>Andropogonodae</taxon>
        <taxon>Andropogoneae</taxon>
        <taxon>Sorghinae</taxon>
        <taxon>Sorghum</taxon>
    </lineage>
</organism>
<feature type="coiled-coil region" evidence="1">
    <location>
        <begin position="170"/>
        <end position="204"/>
    </location>
</feature>
<dbReference type="Proteomes" id="UP000000768">
    <property type="component" value="Chromosome 3"/>
</dbReference>
<evidence type="ECO:0000256" key="1">
    <source>
        <dbReference type="SAM" id="Coils"/>
    </source>
</evidence>
<keyword evidence="4" id="KW-1185">Reference proteome</keyword>
<name>A0A1W0VYX2_SORBI</name>
<sequence>MKRPTGGKGGAVDPSPLRTRCKECHGALVVVGADSGMHASAAQGSTMGAGSMDSSYVVLSKNNRSQGPGIPPRPRSAAAPHIEPNQPPRPIEGSYIMLPPPAASIYKTSSSEGVGRQLLPPSVNSSSSMPGNNSGFFSSVTVLKRAFEIATSQTQESYSILSEMDFLKEKKKIEEEEKKLRPDIEEAEKQYSEVISEMKDLETKYTGKNSTAFVFSGNLIRKNKMLFWQK</sequence>
<reference evidence="3 4" key="1">
    <citation type="journal article" date="2009" name="Nature">
        <title>The Sorghum bicolor genome and the diversification of grasses.</title>
        <authorList>
            <person name="Paterson A.H."/>
            <person name="Bowers J.E."/>
            <person name="Bruggmann R."/>
            <person name="Dubchak I."/>
            <person name="Grimwood J."/>
            <person name="Gundlach H."/>
            <person name="Haberer G."/>
            <person name="Hellsten U."/>
            <person name="Mitros T."/>
            <person name="Poliakov A."/>
            <person name="Schmutz J."/>
            <person name="Spannagl M."/>
            <person name="Tang H."/>
            <person name="Wang X."/>
            <person name="Wicker T."/>
            <person name="Bharti A.K."/>
            <person name="Chapman J."/>
            <person name="Feltus F.A."/>
            <person name="Gowik U."/>
            <person name="Grigoriev I.V."/>
            <person name="Lyons E."/>
            <person name="Maher C.A."/>
            <person name="Martis M."/>
            <person name="Narechania A."/>
            <person name="Otillar R.P."/>
            <person name="Penning B.W."/>
            <person name="Salamov A.A."/>
            <person name="Wang Y."/>
            <person name="Zhang L."/>
            <person name="Carpita N.C."/>
            <person name="Freeling M."/>
            <person name="Gingle A.R."/>
            <person name="Hash C.T."/>
            <person name="Keller B."/>
            <person name="Klein P."/>
            <person name="Kresovich S."/>
            <person name="McCann M.C."/>
            <person name="Ming R."/>
            <person name="Peterson D.G."/>
            <person name="Mehboob-ur-Rahman"/>
            <person name="Ware D."/>
            <person name="Westhoff P."/>
            <person name="Mayer K.F."/>
            <person name="Messing J."/>
            <person name="Rokhsar D.S."/>
        </authorList>
    </citation>
    <scope>NUCLEOTIDE SEQUENCE [LARGE SCALE GENOMIC DNA]</scope>
    <source>
        <strain evidence="4">cv. BTx623</strain>
    </source>
</reference>
<proteinExistence type="predicted"/>
<dbReference type="EMBL" id="CM000762">
    <property type="protein sequence ID" value="OQU87337.1"/>
    <property type="molecule type" value="Genomic_DNA"/>
</dbReference>
<dbReference type="PANTHER" id="PTHR12768:SF4">
    <property type="entry name" value="BECLIN-1"/>
    <property type="match status" value="1"/>
</dbReference>
<evidence type="ECO:0008006" key="5">
    <source>
        <dbReference type="Google" id="ProtNLM"/>
    </source>
</evidence>
<evidence type="ECO:0000313" key="4">
    <source>
        <dbReference type="Proteomes" id="UP000000768"/>
    </source>
</evidence>
<protein>
    <recommendedName>
        <fullName evidence="5">Atg6 BARA domain-containing protein</fullName>
    </recommendedName>
</protein>
<dbReference type="EMBL" id="CM000762">
    <property type="protein sequence ID" value="OQU87336.1"/>
    <property type="molecule type" value="Genomic_DNA"/>
</dbReference>
<dbReference type="PANTHER" id="PTHR12768">
    <property type="entry name" value="BECLIN 1"/>
    <property type="match status" value="1"/>
</dbReference>
<evidence type="ECO:0000256" key="2">
    <source>
        <dbReference type="SAM" id="MobiDB-lite"/>
    </source>
</evidence>
<accession>A0A1W0VYX2</accession>
<dbReference type="InterPro" id="IPR007243">
    <property type="entry name" value="Atg6/Beclin"/>
</dbReference>
<keyword evidence="1" id="KW-0175">Coiled coil</keyword>
<dbReference type="Gramene" id="OQU87337">
    <property type="protein sequence ID" value="OQU87337"/>
    <property type="gene ID" value="SORBI_3003G258300"/>
</dbReference>
<reference evidence="4" key="3">
    <citation type="journal article" date="2018" name="Plant J.">
        <title>The Sorghum bicolor reference genome: improved assembly, gene annotations, a transcriptome atlas, and signatures of genome organization.</title>
        <authorList>
            <person name="McCormick R.F."/>
            <person name="Truong S.K."/>
            <person name="Sreedasyam A."/>
            <person name="Jenkins J."/>
            <person name="Shu S."/>
            <person name="Sims D."/>
            <person name="Kennedy M."/>
            <person name="Amirebrahimi M."/>
            <person name="Weers B.D."/>
            <person name="McKinley B."/>
            <person name="Mattison A."/>
            <person name="Morishige D.T."/>
            <person name="Grimwood J."/>
            <person name="Schmutz J."/>
            <person name="Mullet J.E."/>
        </authorList>
    </citation>
    <scope>NUCLEOTIDE SEQUENCE [LARGE SCALE GENOMIC DNA]</scope>
    <source>
        <strain evidence="4">cv. BTx623</strain>
    </source>
</reference>
<feature type="region of interest" description="Disordered" evidence="2">
    <location>
        <begin position="57"/>
        <end position="87"/>
    </location>
</feature>
<reference evidence="3" key="2">
    <citation type="submission" date="2017-02" db="EMBL/GenBank/DDBJ databases">
        <title>WGS assembly of Sorghum bicolor.</title>
        <authorList>
            <person name="Paterson A."/>
            <person name="Mullet J."/>
            <person name="Bowers J."/>
            <person name="Bruggmann R."/>
            <person name="Dubchak I."/>
            <person name="Grimwood J."/>
            <person name="Gundlach H."/>
            <person name="Haberer G."/>
            <person name="Hellsten U."/>
            <person name="Mitros T."/>
            <person name="Poliakov A."/>
            <person name="Schmutz J."/>
            <person name="Spannagl M."/>
            <person name="Tang H."/>
            <person name="Wang X."/>
            <person name="Wicker T."/>
            <person name="Bharti A."/>
            <person name="Chapman J."/>
            <person name="Feltus F."/>
            <person name="Gowik U."/>
            <person name="Grigoriev I."/>
            <person name="Lyons E."/>
            <person name="Maher C."/>
            <person name="Martis M."/>
            <person name="Narechania A."/>
            <person name="Otillar R."/>
            <person name="Penning B."/>
            <person name="Salamov A."/>
            <person name="Wang Y."/>
            <person name="Zhang L."/>
            <person name="Carpita N."/>
            <person name="Freeling M."/>
            <person name="Gingle A."/>
            <person name="Hash C."/>
            <person name="Keller B."/>
            <person name="Klein P."/>
            <person name="Kresovich S."/>
            <person name="Mccann M."/>
            <person name="Ming R."/>
            <person name="Peterson D."/>
            <person name="Rahman M."/>
            <person name="Ware D."/>
            <person name="Westhoff P."/>
            <person name="Mayer K."/>
            <person name="Messing J."/>
            <person name="Sims D."/>
            <person name="Jenkins J."/>
            <person name="Shu S."/>
            <person name="Rokhsar D."/>
        </authorList>
    </citation>
    <scope>NUCLEOTIDE SEQUENCE</scope>
</reference>
<dbReference type="Gramene" id="OQU87336">
    <property type="protein sequence ID" value="OQU87336"/>
    <property type="gene ID" value="SORBI_3003G258300"/>
</dbReference>
<dbReference type="ExpressionAtlas" id="A0A1W0VYX2">
    <property type="expression patterns" value="baseline"/>
</dbReference>
<dbReference type="GO" id="GO:0006914">
    <property type="term" value="P:autophagy"/>
    <property type="evidence" value="ECO:0007669"/>
    <property type="project" value="InterPro"/>
</dbReference>